<evidence type="ECO:0000256" key="4">
    <source>
        <dbReference type="ARBA" id="ARBA00023136"/>
    </source>
</evidence>
<dbReference type="InParanoid" id="G8JMP7"/>
<dbReference type="PANTHER" id="PTHR10984">
    <property type="entry name" value="ENDOPLASMIC RETICULUM-GOLGI INTERMEDIATE COMPARTMENT PROTEIN"/>
    <property type="match status" value="1"/>
</dbReference>
<dbReference type="GO" id="GO:0061852">
    <property type="term" value="C:retrograde transporter complex, Golgi to ER"/>
    <property type="evidence" value="ECO:0007669"/>
    <property type="project" value="EnsemblFungi"/>
</dbReference>
<keyword evidence="5" id="KW-0256">Endoplasmic reticulum</keyword>
<evidence type="ECO:0000256" key="5">
    <source>
        <dbReference type="RuleBase" id="RU369013"/>
    </source>
</evidence>
<feature type="transmembrane region" description="Helical" evidence="5">
    <location>
        <begin position="29"/>
        <end position="47"/>
    </location>
</feature>
<keyword evidence="5" id="KW-0931">ER-Golgi transport</keyword>
<dbReference type="EMBL" id="CP002497">
    <property type="protein sequence ID" value="AET37402.1"/>
    <property type="molecule type" value="Genomic_DNA"/>
</dbReference>
<dbReference type="AlphaFoldDB" id="G8JMP7"/>
<dbReference type="FunCoup" id="G8JMP7">
    <property type="interactions" value="361"/>
</dbReference>
<protein>
    <recommendedName>
        <fullName evidence="5">Endoplasmic reticulum-Golgi intermediate compartment protein</fullName>
    </recommendedName>
</protein>
<dbReference type="OrthoDB" id="5541786at2759"/>
<dbReference type="InterPro" id="IPR012936">
    <property type="entry name" value="Erv_C"/>
</dbReference>
<keyword evidence="3 5" id="KW-1133">Transmembrane helix</keyword>
<keyword evidence="5" id="KW-0333">Golgi apparatus</keyword>
<dbReference type="GO" id="GO:0033116">
    <property type="term" value="C:endoplasmic reticulum-Golgi intermediate compartment membrane"/>
    <property type="evidence" value="ECO:0007669"/>
    <property type="project" value="UniProtKB-SubCell"/>
</dbReference>
<evidence type="ECO:0000313" key="8">
    <source>
        <dbReference type="EMBL" id="AET37402.1"/>
    </source>
</evidence>
<keyword evidence="5" id="KW-0813">Transport</keyword>
<comment type="function">
    <text evidence="5">Plays a role in transport between endoplasmic reticulum and Golgi.</text>
</comment>
<comment type="similarity">
    <text evidence="5">Belongs to the ERGIC family.</text>
</comment>
<gene>
    <name evidence="8" type="ordered locus">Ecym_1151</name>
</gene>
<evidence type="ECO:0000313" key="9">
    <source>
        <dbReference type="Proteomes" id="UP000006790"/>
    </source>
</evidence>
<dbReference type="Pfam" id="PF07970">
    <property type="entry name" value="COPIIcoated_ERV"/>
    <property type="match status" value="1"/>
</dbReference>
<organism evidence="8 9">
    <name type="scientific">Eremothecium cymbalariae (strain CBS 270.75 / DBVPG 7215 / KCTC 17166 / NRRL Y-17582)</name>
    <name type="common">Yeast</name>
    <dbReference type="NCBI Taxonomy" id="931890"/>
    <lineage>
        <taxon>Eukaryota</taxon>
        <taxon>Fungi</taxon>
        <taxon>Dikarya</taxon>
        <taxon>Ascomycota</taxon>
        <taxon>Saccharomycotina</taxon>
        <taxon>Saccharomycetes</taxon>
        <taxon>Saccharomycetales</taxon>
        <taxon>Saccharomycetaceae</taxon>
        <taxon>Eremothecium</taxon>
    </lineage>
</organism>
<evidence type="ECO:0000259" key="7">
    <source>
        <dbReference type="Pfam" id="PF13850"/>
    </source>
</evidence>
<dbReference type="InterPro" id="IPR039542">
    <property type="entry name" value="Erv_N"/>
</dbReference>
<dbReference type="RefSeq" id="XP_003644219.1">
    <property type="nucleotide sequence ID" value="XM_003644171.1"/>
</dbReference>
<evidence type="ECO:0000259" key="6">
    <source>
        <dbReference type="Pfam" id="PF07970"/>
    </source>
</evidence>
<dbReference type="GeneID" id="11471351"/>
<feature type="domain" description="Endoplasmic reticulum vesicle transporter N-terminal" evidence="7">
    <location>
        <begin position="4"/>
        <end position="92"/>
    </location>
</feature>
<keyword evidence="2 5" id="KW-0812">Transmembrane</keyword>
<dbReference type="GO" id="GO:0006888">
    <property type="term" value="P:endoplasmic reticulum to Golgi vesicle-mediated transport"/>
    <property type="evidence" value="ECO:0007669"/>
    <property type="project" value="UniProtKB-UniRule"/>
</dbReference>
<sequence>MPSLRTFDAFPKTEQQHVKKSSKGGLTSIVIYLFLLFIAWSEFGSYFGGYIDEQYIVDDEIRTTAQINMNIYVKMPCKYLEVTARDQTGDLQIVSERLNFQDIHFRVPYGTKMTEFNDVISPDLDDILADAIPAQFTSDMPELPMIEGINFDGCSIYGSVPVNKVSGELQITAKGWTYMSTRRTPFSVLNFSHVINELSFGDFFPYIDNTLDGVGRIADEPLKAYYYFTSVLPTAYKKMGAEVHTNQYSVDAIEKSSSSHALGPTGITISYNFEALKVIIKDERIGFTQFIVRLVAILSFVVYLASLAFRFTDWTLVNLLGSKWSLRYESDKSYSKGLLE</sequence>
<dbReference type="GO" id="GO:0006890">
    <property type="term" value="P:retrograde vesicle-mediated transport, Golgi to endoplasmic reticulum"/>
    <property type="evidence" value="ECO:0007669"/>
    <property type="project" value="EnsemblFungi"/>
</dbReference>
<keyword evidence="9" id="KW-1185">Reference proteome</keyword>
<comment type="subcellular location">
    <subcellularLocation>
        <location evidence="5">Endoplasmic reticulum membrane</location>
        <topology evidence="5">Multi-pass membrane protein</topology>
    </subcellularLocation>
    <subcellularLocation>
        <location evidence="5">Endoplasmic reticulum-Golgi intermediate compartment membrane</location>
        <topology evidence="5">Multi-pass membrane protein</topology>
    </subcellularLocation>
    <subcellularLocation>
        <location evidence="5">Golgi apparatus membrane</location>
        <topology evidence="5">Multi-pass membrane protein</topology>
    </subcellularLocation>
    <subcellularLocation>
        <location evidence="1">Membrane</location>
    </subcellularLocation>
</comment>
<dbReference type="GO" id="GO:0042802">
    <property type="term" value="F:identical protein binding"/>
    <property type="evidence" value="ECO:0007669"/>
    <property type="project" value="EnsemblFungi"/>
</dbReference>
<dbReference type="Proteomes" id="UP000006790">
    <property type="component" value="Chromosome 1"/>
</dbReference>
<keyword evidence="4 5" id="KW-0472">Membrane</keyword>
<evidence type="ECO:0000256" key="1">
    <source>
        <dbReference type="ARBA" id="ARBA00004370"/>
    </source>
</evidence>
<feature type="transmembrane region" description="Helical" evidence="5">
    <location>
        <begin position="290"/>
        <end position="311"/>
    </location>
</feature>
<dbReference type="GO" id="GO:0030134">
    <property type="term" value="C:COPII-coated ER to Golgi transport vesicle"/>
    <property type="evidence" value="ECO:0007669"/>
    <property type="project" value="EnsemblFungi"/>
</dbReference>
<evidence type="ECO:0000256" key="3">
    <source>
        <dbReference type="ARBA" id="ARBA00022989"/>
    </source>
</evidence>
<dbReference type="Pfam" id="PF13850">
    <property type="entry name" value="ERGIC_N"/>
    <property type="match status" value="1"/>
</dbReference>
<feature type="domain" description="Endoplasmic reticulum vesicle transporter C-terminal" evidence="6">
    <location>
        <begin position="150"/>
        <end position="307"/>
    </location>
</feature>
<dbReference type="HOGENOM" id="CLU_034705_2_1_1"/>
<dbReference type="GO" id="GO:0000139">
    <property type="term" value="C:Golgi membrane"/>
    <property type="evidence" value="ECO:0007669"/>
    <property type="project" value="UniProtKB-SubCell"/>
</dbReference>
<dbReference type="KEGG" id="erc:Ecym_1151"/>
<dbReference type="GO" id="GO:0005789">
    <property type="term" value="C:endoplasmic reticulum membrane"/>
    <property type="evidence" value="ECO:0007669"/>
    <property type="project" value="UniProtKB-SubCell"/>
</dbReference>
<dbReference type="InterPro" id="IPR045888">
    <property type="entry name" value="Erv"/>
</dbReference>
<name>G8JMP7_ERECY</name>
<accession>G8JMP7</accession>
<proteinExistence type="inferred from homology"/>
<dbReference type="STRING" id="931890.G8JMP7"/>
<dbReference type="PANTHER" id="PTHR10984:SF81">
    <property type="entry name" value="ER-DERIVED VESICLES PROTEIN ERV41"/>
    <property type="match status" value="1"/>
</dbReference>
<dbReference type="OMA" id="MTNHYLR"/>
<dbReference type="eggNOG" id="KOG2667">
    <property type="taxonomic scope" value="Eukaryota"/>
</dbReference>
<evidence type="ECO:0000256" key="2">
    <source>
        <dbReference type="ARBA" id="ARBA00022692"/>
    </source>
</evidence>
<reference evidence="9" key="1">
    <citation type="journal article" date="2012" name="G3 (Bethesda)">
        <title>Pichia sorbitophila, an interspecies yeast hybrid reveals early steps of genome resolution following polyploidization.</title>
        <authorList>
            <person name="Leh Louis V."/>
            <person name="Despons L."/>
            <person name="Friedrich A."/>
            <person name="Martin T."/>
            <person name="Durrens P."/>
            <person name="Casaregola S."/>
            <person name="Neuveglise C."/>
            <person name="Fairhead C."/>
            <person name="Marck C."/>
            <person name="Cruz J.A."/>
            <person name="Straub M.L."/>
            <person name="Kugler V."/>
            <person name="Sacerdot C."/>
            <person name="Uzunov Z."/>
            <person name="Thierry A."/>
            <person name="Weiss S."/>
            <person name="Bleykasten C."/>
            <person name="De Montigny J."/>
            <person name="Jacques N."/>
            <person name="Jung P."/>
            <person name="Lemaire M."/>
            <person name="Mallet S."/>
            <person name="Morel G."/>
            <person name="Richard G.F."/>
            <person name="Sarkar A."/>
            <person name="Savel G."/>
            <person name="Schacherer J."/>
            <person name="Seret M.L."/>
            <person name="Talla E."/>
            <person name="Samson G."/>
            <person name="Jubin C."/>
            <person name="Poulain J."/>
            <person name="Vacherie B."/>
            <person name="Barbe V."/>
            <person name="Pelletier E."/>
            <person name="Sherman D.J."/>
            <person name="Westhof E."/>
            <person name="Weissenbach J."/>
            <person name="Baret P.V."/>
            <person name="Wincker P."/>
            <person name="Gaillardin C."/>
            <person name="Dujon B."/>
            <person name="Souciet J.L."/>
        </authorList>
    </citation>
    <scope>NUCLEOTIDE SEQUENCE [LARGE SCALE GENOMIC DNA]</scope>
    <source>
        <strain evidence="9">CBS 270.75 / DBVPG 7215 / KCTC 17166 / NRRL Y-17582</strain>
    </source>
</reference>